<dbReference type="AlphaFoldDB" id="A0AAE3NB11"/>
<feature type="transmembrane region" description="Helical" evidence="1">
    <location>
        <begin position="56"/>
        <end position="78"/>
    </location>
</feature>
<keyword evidence="1" id="KW-0472">Membrane</keyword>
<keyword evidence="3" id="KW-1185">Reference proteome</keyword>
<organism evidence="2 3">
    <name type="scientific">Xenophilus arseniciresistens</name>
    <dbReference type="NCBI Taxonomy" id="1283306"/>
    <lineage>
        <taxon>Bacteria</taxon>
        <taxon>Pseudomonadati</taxon>
        <taxon>Pseudomonadota</taxon>
        <taxon>Betaproteobacteria</taxon>
        <taxon>Burkholderiales</taxon>
        <taxon>Comamonadaceae</taxon>
        <taxon>Xenophilus</taxon>
    </lineage>
</organism>
<feature type="transmembrane region" description="Helical" evidence="1">
    <location>
        <begin position="98"/>
        <end position="119"/>
    </location>
</feature>
<keyword evidence="1" id="KW-1133">Transmembrane helix</keyword>
<accession>A0AAE3NB11</accession>
<proteinExistence type="predicted"/>
<sequence length="126" mass="14565">MVDDTNLGKMKKLMKHLIAPFLGHGLDSELAKDYWWGKNKPWDPSIKVPHRLLKLVWIYVASATVQVVFVGVMILLLFEVRNKIKTGELEIFSSMWILASYIFLGIYVIAILIALFEYVKIIKKKN</sequence>
<keyword evidence="1" id="KW-0812">Transmembrane</keyword>
<dbReference type="Proteomes" id="UP001212602">
    <property type="component" value="Unassembled WGS sequence"/>
</dbReference>
<name>A0AAE3NB11_9BURK</name>
<protein>
    <submittedName>
        <fullName evidence="2">Uncharacterized protein</fullName>
    </submittedName>
</protein>
<dbReference type="RefSeq" id="WP_271429426.1">
    <property type="nucleotide sequence ID" value="NZ_JAQIPB010000008.1"/>
</dbReference>
<reference evidence="2" key="1">
    <citation type="submission" date="2023-01" db="EMBL/GenBank/DDBJ databases">
        <title>Xenophilus mangrovi sp. nov., isolated from soil of Mangrove nature reserve.</title>
        <authorList>
            <person name="Xu S."/>
            <person name="Liu Z."/>
            <person name="Xu Y."/>
        </authorList>
    </citation>
    <scope>NUCLEOTIDE SEQUENCE</scope>
    <source>
        <strain evidence="2">YW8</strain>
    </source>
</reference>
<evidence type="ECO:0000313" key="3">
    <source>
        <dbReference type="Proteomes" id="UP001212602"/>
    </source>
</evidence>
<evidence type="ECO:0000256" key="1">
    <source>
        <dbReference type="SAM" id="Phobius"/>
    </source>
</evidence>
<dbReference type="EMBL" id="JAQIPB010000008">
    <property type="protein sequence ID" value="MDA7418218.1"/>
    <property type="molecule type" value="Genomic_DNA"/>
</dbReference>
<comment type="caution">
    <text evidence="2">The sequence shown here is derived from an EMBL/GenBank/DDBJ whole genome shotgun (WGS) entry which is preliminary data.</text>
</comment>
<evidence type="ECO:0000313" key="2">
    <source>
        <dbReference type="EMBL" id="MDA7418218.1"/>
    </source>
</evidence>
<gene>
    <name evidence="2" type="ORF">PGB34_17775</name>
</gene>